<protein>
    <submittedName>
        <fullName evidence="7">Oligopeptide transporter, OPT family</fullName>
    </submittedName>
</protein>
<evidence type="ECO:0000313" key="7">
    <source>
        <dbReference type="EMBL" id="RFD20318.1"/>
    </source>
</evidence>
<feature type="transmembrane region" description="Helical" evidence="6">
    <location>
        <begin position="540"/>
        <end position="565"/>
    </location>
</feature>
<feature type="transmembrane region" description="Helical" evidence="6">
    <location>
        <begin position="375"/>
        <end position="398"/>
    </location>
</feature>
<feature type="transmembrane region" description="Helical" evidence="6">
    <location>
        <begin position="44"/>
        <end position="63"/>
    </location>
</feature>
<feature type="transmembrane region" description="Helical" evidence="6">
    <location>
        <begin position="256"/>
        <end position="273"/>
    </location>
</feature>
<evidence type="ECO:0000256" key="5">
    <source>
        <dbReference type="ARBA" id="ARBA00023136"/>
    </source>
</evidence>
<feature type="transmembrane region" description="Helical" evidence="6">
    <location>
        <begin position="156"/>
        <end position="178"/>
    </location>
</feature>
<dbReference type="InterPro" id="IPR004813">
    <property type="entry name" value="OPT"/>
</dbReference>
<dbReference type="AlphaFoldDB" id="A0A371Z1G8"/>
<feature type="transmembrane region" description="Helical" evidence="6">
    <location>
        <begin position="339"/>
        <end position="363"/>
    </location>
</feature>
<feature type="transmembrane region" description="Helical" evidence="6">
    <location>
        <begin position="75"/>
        <end position="94"/>
    </location>
</feature>
<dbReference type="Pfam" id="PF03169">
    <property type="entry name" value="OPT"/>
    <property type="match status" value="1"/>
</dbReference>
<feature type="transmembrane region" description="Helical" evidence="6">
    <location>
        <begin position="100"/>
        <end position="120"/>
    </location>
</feature>
<dbReference type="OrthoDB" id="9809340at2"/>
<feature type="transmembrane region" description="Helical" evidence="6">
    <location>
        <begin position="486"/>
        <end position="503"/>
    </location>
</feature>
<evidence type="ECO:0000256" key="4">
    <source>
        <dbReference type="ARBA" id="ARBA00022989"/>
    </source>
</evidence>
<evidence type="ECO:0000256" key="1">
    <source>
        <dbReference type="ARBA" id="ARBA00004141"/>
    </source>
</evidence>
<reference evidence="7 8" key="1">
    <citation type="submission" date="2018-08" db="EMBL/GenBank/DDBJ databases">
        <title>Komagataeibacter sp. AV 382.</title>
        <authorList>
            <person name="Skraban J."/>
            <person name="Trcek J."/>
        </authorList>
    </citation>
    <scope>NUCLEOTIDE SEQUENCE [LARGE SCALE GENOMIC DNA]</scope>
    <source>
        <strain evidence="7 8">AV 382</strain>
    </source>
</reference>
<feature type="transmembrane region" description="Helical" evidence="6">
    <location>
        <begin position="510"/>
        <end position="528"/>
    </location>
</feature>
<name>A0A371Z1G8_9PROT</name>
<comment type="subcellular location">
    <subcellularLocation>
        <location evidence="1">Membrane</location>
        <topology evidence="1">Multi-pass membrane protein</topology>
    </subcellularLocation>
</comment>
<keyword evidence="2" id="KW-0813">Transport</keyword>
<dbReference type="Proteomes" id="UP000262371">
    <property type="component" value="Unassembled WGS sequence"/>
</dbReference>
<feature type="transmembrane region" description="Helical" evidence="6">
    <location>
        <begin position="577"/>
        <end position="601"/>
    </location>
</feature>
<keyword evidence="3 6" id="KW-0812">Transmembrane</keyword>
<dbReference type="GO" id="GO:0035673">
    <property type="term" value="F:oligopeptide transmembrane transporter activity"/>
    <property type="evidence" value="ECO:0007669"/>
    <property type="project" value="InterPro"/>
</dbReference>
<comment type="caution">
    <text evidence="7">The sequence shown here is derived from an EMBL/GenBank/DDBJ whole genome shotgun (WGS) entry which is preliminary data.</text>
</comment>
<keyword evidence="5 6" id="KW-0472">Membrane</keyword>
<gene>
    <name evidence="7" type="ORF">DY926_06695</name>
</gene>
<feature type="transmembrane region" description="Helical" evidence="6">
    <location>
        <begin position="307"/>
        <end position="327"/>
    </location>
</feature>
<keyword evidence="8" id="KW-1185">Reference proteome</keyword>
<dbReference type="EMBL" id="QUWV01000049">
    <property type="protein sequence ID" value="RFD20318.1"/>
    <property type="molecule type" value="Genomic_DNA"/>
</dbReference>
<feature type="transmembrane region" description="Helical" evidence="6">
    <location>
        <begin position="613"/>
        <end position="635"/>
    </location>
</feature>
<dbReference type="RefSeq" id="WP_116702674.1">
    <property type="nucleotide sequence ID" value="NZ_QUWV01000049.1"/>
</dbReference>
<accession>A0A371Z1G8</accession>
<feature type="transmembrane region" description="Helical" evidence="6">
    <location>
        <begin position="12"/>
        <end position="32"/>
    </location>
</feature>
<dbReference type="InterPro" id="IPR004814">
    <property type="entry name" value="Oligopep_transpt"/>
</dbReference>
<dbReference type="GO" id="GO:0016020">
    <property type="term" value="C:membrane"/>
    <property type="evidence" value="ECO:0007669"/>
    <property type="project" value="UniProtKB-SubCell"/>
</dbReference>
<sequence length="649" mass="66270">MAPHLPPRELTWRGVVIGALITVVFTASNVYLGLRIGLTVATSIPAAVISMAVLRLLGGGTVLENNLVQTQASAAGTLACVFASLPALIMAGVWQHFPYIQTALLTAAGGMTGVLFTIPLRRVMLDDPELPFPEGVAAAEILRAGAGRENPGGIRALLQGGILAALLTFASAGLRVLGDGISATATWGLSAFRLSLGFSPALLGAGYLVGLPGGIAMVAGALLTWEVAIPVMAQLLPHPTGMDAGDFATHIWKDKARFIGAGLIGVAAIWTVLRMGRPLLHSVRALLARPGAHDHAERTETDLSPRVIRTIAAGVMVVIGAMFYLFATGSVTPLPALVAALAGVAWCAGLGLFVAAACGYMAGLVGSSSSPISGVTILAAIGLSCLFVLIRATGLFAGVSGQHFAIAFCLYALTAVTASAAIANDNLQDLKTGRLVGATPWKQEAALLIGCVSGAIVIPPVLNVLYQTYGFVGAMPRAGMDVTQALAAPQPALMLMITSGIFLHQLDWGMLMLGVGAGCMLIGLDAALRRAGRGALPPLAVGIGIYLPMSISMTLATGAILGHIVNRLSGGASGHRGTMLASGLIVGESLTGVALACLSALSGRDAPLALLPASMGAVAQTAGLVAFGALCLWFCRTQLKSRPVHKHGR</sequence>
<dbReference type="PANTHER" id="PTHR31645">
    <property type="entry name" value="OLIGOPEPTIDE TRANSPORTER YGL114W-RELATED"/>
    <property type="match status" value="1"/>
</dbReference>
<dbReference type="NCBIfam" id="TIGR00733">
    <property type="entry name" value="OPT family oligopeptide transporter"/>
    <property type="match status" value="1"/>
</dbReference>
<evidence type="ECO:0000256" key="2">
    <source>
        <dbReference type="ARBA" id="ARBA00022448"/>
    </source>
</evidence>
<keyword evidence="4 6" id="KW-1133">Transmembrane helix</keyword>
<organism evidence="7 8">
    <name type="scientific">Komagataeibacter melaceti</name>
    <dbReference type="NCBI Taxonomy" id="2766577"/>
    <lineage>
        <taxon>Bacteria</taxon>
        <taxon>Pseudomonadati</taxon>
        <taxon>Pseudomonadota</taxon>
        <taxon>Alphaproteobacteria</taxon>
        <taxon>Acetobacterales</taxon>
        <taxon>Acetobacteraceae</taxon>
        <taxon>Komagataeibacter</taxon>
    </lineage>
</organism>
<evidence type="ECO:0000256" key="6">
    <source>
        <dbReference type="SAM" id="Phobius"/>
    </source>
</evidence>
<dbReference type="PANTHER" id="PTHR31645:SF0">
    <property type="entry name" value="OLIGOPEPTIDE TRANSPORTER YGL114W-RELATED"/>
    <property type="match status" value="1"/>
</dbReference>
<evidence type="ECO:0000256" key="3">
    <source>
        <dbReference type="ARBA" id="ARBA00022692"/>
    </source>
</evidence>
<dbReference type="NCBIfam" id="TIGR00728">
    <property type="entry name" value="OPT_sfam"/>
    <property type="match status" value="1"/>
</dbReference>
<feature type="transmembrane region" description="Helical" evidence="6">
    <location>
        <begin position="404"/>
        <end position="424"/>
    </location>
</feature>
<dbReference type="InterPro" id="IPR045035">
    <property type="entry name" value="YSL-like"/>
</dbReference>
<evidence type="ECO:0000313" key="8">
    <source>
        <dbReference type="Proteomes" id="UP000262371"/>
    </source>
</evidence>
<feature type="transmembrane region" description="Helical" evidence="6">
    <location>
        <begin position="445"/>
        <end position="466"/>
    </location>
</feature>
<proteinExistence type="predicted"/>